<dbReference type="Proteomes" id="UP000193622">
    <property type="component" value="Unassembled WGS sequence"/>
</dbReference>
<comment type="caution">
    <text evidence="1">The sequence shown here is derived from an EMBL/GenBank/DDBJ whole genome shotgun (WGS) entry which is preliminary data.</text>
</comment>
<name>A0A1X1W8Z2_MYCIR</name>
<dbReference type="AlphaFoldDB" id="A0A1X1W8Z2"/>
<reference evidence="1 2" key="1">
    <citation type="submission" date="2016-01" db="EMBL/GenBank/DDBJ databases">
        <title>The new phylogeny of the genus Mycobacterium.</title>
        <authorList>
            <person name="Tarcisio F."/>
            <person name="Conor M."/>
            <person name="Antonella G."/>
            <person name="Elisabetta G."/>
            <person name="Giulia F.S."/>
            <person name="Sara T."/>
            <person name="Anna F."/>
            <person name="Clotilde B."/>
            <person name="Roberto B."/>
            <person name="Veronica D.S."/>
            <person name="Fabio R."/>
            <person name="Monica P."/>
            <person name="Olivier J."/>
            <person name="Enrico T."/>
            <person name="Nicola S."/>
        </authorList>
    </citation>
    <scope>NUCLEOTIDE SEQUENCE [LARGE SCALE GENOMIC DNA]</scope>
    <source>
        <strain evidence="1 2">DSM 45541</strain>
    </source>
</reference>
<gene>
    <name evidence="1" type="ORF">AWC12_27230</name>
</gene>
<proteinExistence type="predicted"/>
<evidence type="ECO:0000313" key="2">
    <source>
        <dbReference type="Proteomes" id="UP000193622"/>
    </source>
</evidence>
<dbReference type="EMBL" id="LQPC01000055">
    <property type="protein sequence ID" value="ORV83097.1"/>
    <property type="molecule type" value="Genomic_DNA"/>
</dbReference>
<evidence type="ECO:0000313" key="1">
    <source>
        <dbReference type="EMBL" id="ORV83097.1"/>
    </source>
</evidence>
<dbReference type="RefSeq" id="WP_085178062.1">
    <property type="nucleotide sequence ID" value="NZ_LQPC01000055.1"/>
</dbReference>
<sequence>MTVSGEDADIPGLTAGEKIRLRAAESDINAMSEVLNNGTATRDDVDGAFAHLRALDIDPHKHRNALHVPADAGVHASVIEAILRRIPNGWGRRLSVDVGWYPLVVATDAKLARLDTRYRVHQIKEKFGTLRYYCQAAGEDPDPELLDAMDVITDDAERASAITCERCGEPGILHRSRLARVKTLCVCCAEQLGFHAVLNDGQ</sequence>
<accession>A0A1X1W8Z2</accession>
<organism evidence="1 2">
    <name type="scientific">Mycolicibacterium iranicum</name>
    <name type="common">Mycobacterium iranicum</name>
    <dbReference type="NCBI Taxonomy" id="912594"/>
    <lineage>
        <taxon>Bacteria</taxon>
        <taxon>Bacillati</taxon>
        <taxon>Actinomycetota</taxon>
        <taxon>Actinomycetes</taxon>
        <taxon>Mycobacteriales</taxon>
        <taxon>Mycobacteriaceae</taxon>
        <taxon>Mycolicibacterium</taxon>
    </lineage>
</organism>
<protein>
    <submittedName>
        <fullName evidence="1">Uncharacterized protein</fullName>
    </submittedName>
</protein>